<dbReference type="InterPro" id="IPR002052">
    <property type="entry name" value="DNA_methylase_N6_adenine_CS"/>
</dbReference>
<dbReference type="HAMAP" id="MF_01862">
    <property type="entry name" value="16SrRNA_methyltr_C"/>
    <property type="match status" value="1"/>
</dbReference>
<feature type="domain" description="Methyltransferase small N-terminal" evidence="8">
    <location>
        <begin position="22"/>
        <end position="177"/>
    </location>
</feature>
<gene>
    <name evidence="6" type="primary">rsmC</name>
    <name evidence="9" type="ORF">ENI00_01670</name>
</gene>
<comment type="subunit">
    <text evidence="6">Monomer.</text>
</comment>
<dbReference type="GO" id="GO:0003676">
    <property type="term" value="F:nucleic acid binding"/>
    <property type="evidence" value="ECO:0007669"/>
    <property type="project" value="InterPro"/>
</dbReference>
<dbReference type="InterPro" id="IPR029063">
    <property type="entry name" value="SAM-dependent_MTases_sf"/>
</dbReference>
<dbReference type="PANTHER" id="PTHR47816:SF4">
    <property type="entry name" value="RIBOSOMAL RNA SMALL SUBUNIT METHYLTRANSFERASE C"/>
    <property type="match status" value="1"/>
</dbReference>
<accession>A0A831R2V1</accession>
<dbReference type="PROSITE" id="PS00092">
    <property type="entry name" value="N6_MTASE"/>
    <property type="match status" value="1"/>
</dbReference>
<evidence type="ECO:0000313" key="9">
    <source>
        <dbReference type="EMBL" id="HEA51034.1"/>
    </source>
</evidence>
<keyword evidence="5 6" id="KW-0949">S-adenosyl-L-methionine</keyword>
<reference evidence="9" key="1">
    <citation type="journal article" date="2020" name="mSystems">
        <title>Genome- and Community-Level Interaction Insights into Carbon Utilization and Element Cycling Functions of Hydrothermarchaeota in Hydrothermal Sediment.</title>
        <authorList>
            <person name="Zhou Z."/>
            <person name="Liu Y."/>
            <person name="Xu W."/>
            <person name="Pan J."/>
            <person name="Luo Z.H."/>
            <person name="Li M."/>
        </authorList>
    </citation>
    <scope>NUCLEOTIDE SEQUENCE [LARGE SCALE GENOMIC DNA]</scope>
    <source>
        <strain evidence="9">HyVt-357</strain>
    </source>
</reference>
<evidence type="ECO:0000256" key="2">
    <source>
        <dbReference type="ARBA" id="ARBA00022552"/>
    </source>
</evidence>
<dbReference type="GO" id="GO:0052914">
    <property type="term" value="F:16S rRNA (guanine(1207)-N(2))-methyltransferase activity"/>
    <property type="evidence" value="ECO:0007669"/>
    <property type="project" value="UniProtKB-EC"/>
</dbReference>
<evidence type="ECO:0000256" key="4">
    <source>
        <dbReference type="ARBA" id="ARBA00022679"/>
    </source>
</evidence>
<comment type="caution">
    <text evidence="9">The sequence shown here is derived from an EMBL/GenBank/DDBJ whole genome shotgun (WGS) entry which is preliminary data.</text>
</comment>
<dbReference type="PANTHER" id="PTHR47816">
    <property type="entry name" value="RIBOSOMAL RNA SMALL SUBUNIT METHYLTRANSFERASE C"/>
    <property type="match status" value="1"/>
</dbReference>
<comment type="similarity">
    <text evidence="6">Belongs to the methyltransferase superfamily. RsmC family.</text>
</comment>
<comment type="subcellular location">
    <subcellularLocation>
        <location evidence="6">Cytoplasm</location>
    </subcellularLocation>
</comment>
<dbReference type="InterPro" id="IPR013675">
    <property type="entry name" value="Mtase_sm_N"/>
</dbReference>
<name>A0A831R2V1_9GAMM</name>
<dbReference type="GO" id="GO:0005737">
    <property type="term" value="C:cytoplasm"/>
    <property type="evidence" value="ECO:0007669"/>
    <property type="project" value="UniProtKB-SubCell"/>
</dbReference>
<evidence type="ECO:0000256" key="3">
    <source>
        <dbReference type="ARBA" id="ARBA00022603"/>
    </source>
</evidence>
<evidence type="ECO:0000256" key="6">
    <source>
        <dbReference type="HAMAP-Rule" id="MF_01862"/>
    </source>
</evidence>
<evidence type="ECO:0000256" key="5">
    <source>
        <dbReference type="ARBA" id="ARBA00022691"/>
    </source>
</evidence>
<dbReference type="Proteomes" id="UP000885748">
    <property type="component" value="Unassembled WGS sequence"/>
</dbReference>
<comment type="function">
    <text evidence="6">Specifically methylates the guanine in position 1207 of 16S rRNA in the 30S particle.</text>
</comment>
<dbReference type="Pfam" id="PF05175">
    <property type="entry name" value="MTS"/>
    <property type="match status" value="1"/>
</dbReference>
<dbReference type="CDD" id="cd02440">
    <property type="entry name" value="AdoMet_MTases"/>
    <property type="match status" value="1"/>
</dbReference>
<protein>
    <recommendedName>
        <fullName evidence="6">Ribosomal RNA small subunit methyltransferase C</fullName>
        <ecNumber evidence="6">2.1.1.172</ecNumber>
    </recommendedName>
    <alternativeName>
        <fullName evidence="6">16S rRNA m2G1207 methyltransferase</fullName>
    </alternativeName>
    <alternativeName>
        <fullName evidence="6">rRNA (guanine-N(2)-)-methyltransferase RsmC</fullName>
    </alternativeName>
</protein>
<dbReference type="InterPro" id="IPR023543">
    <property type="entry name" value="rRNA_ssu_MeTfrase_C"/>
</dbReference>
<dbReference type="EC" id="2.1.1.172" evidence="6"/>
<dbReference type="Pfam" id="PF08468">
    <property type="entry name" value="MTS_N"/>
    <property type="match status" value="1"/>
</dbReference>
<evidence type="ECO:0000256" key="1">
    <source>
        <dbReference type="ARBA" id="ARBA00022490"/>
    </source>
</evidence>
<dbReference type="AlphaFoldDB" id="A0A831R2V1"/>
<evidence type="ECO:0000259" key="7">
    <source>
        <dbReference type="Pfam" id="PF05175"/>
    </source>
</evidence>
<dbReference type="Gene3D" id="3.40.50.150">
    <property type="entry name" value="Vaccinia Virus protein VP39"/>
    <property type="match status" value="2"/>
</dbReference>
<keyword evidence="4 6" id="KW-0808">Transferase</keyword>
<sequence>MQSLVASNLPDASVKSLPNSHQALLKNQHLLIGRVALLGVASAHLLPELSPSGPAISGLAMSEHAGVFRALGHQETWQACFGYDDPALTQNRYDSVVVFLPKARSELEMRLALALSLAADNARLILVGEKKEGIAGAIKQLKAIVPQASKVDSARHCQVWCADAVEPVPGFQVQDWLSWDRVECAGVPVDVAGLPGIFSQDGLDKGTRLLLETLSEQPAGAERILDFACGAGVIGAWVQAWQASQKRAVASVDAVDVQSQAIICARETYQRNGAAGTISASDGLTGMEGLWPVIISNPPFHSGVKTDTSMTEQFLQDVKRHLQPGGELRLVANSFLPYEALIKRYIGRVERLREDGRFTVYRAFRG</sequence>
<keyword evidence="2 6" id="KW-0698">rRNA processing</keyword>
<evidence type="ECO:0000259" key="8">
    <source>
        <dbReference type="Pfam" id="PF08468"/>
    </source>
</evidence>
<dbReference type="EMBL" id="DRGY01000013">
    <property type="protein sequence ID" value="HEA51034.1"/>
    <property type="molecule type" value="Genomic_DNA"/>
</dbReference>
<dbReference type="SUPFAM" id="SSF53335">
    <property type="entry name" value="S-adenosyl-L-methionine-dependent methyltransferases"/>
    <property type="match status" value="1"/>
</dbReference>
<dbReference type="InterPro" id="IPR046977">
    <property type="entry name" value="RsmC/RlmG"/>
</dbReference>
<proteinExistence type="inferred from homology"/>
<dbReference type="InterPro" id="IPR007848">
    <property type="entry name" value="Small_mtfrase_dom"/>
</dbReference>
<organism evidence="9">
    <name type="scientific">Marinobacter antarcticus</name>
    <dbReference type="NCBI Taxonomy" id="564117"/>
    <lineage>
        <taxon>Bacteria</taxon>
        <taxon>Pseudomonadati</taxon>
        <taxon>Pseudomonadota</taxon>
        <taxon>Gammaproteobacteria</taxon>
        <taxon>Pseudomonadales</taxon>
        <taxon>Marinobacteraceae</taxon>
        <taxon>Marinobacter</taxon>
    </lineage>
</organism>
<keyword evidence="3 6" id="KW-0489">Methyltransferase</keyword>
<comment type="catalytic activity">
    <reaction evidence="6">
        <text>guanosine(1207) in 16S rRNA + S-adenosyl-L-methionine = N(2)-methylguanosine(1207) in 16S rRNA + S-adenosyl-L-homocysteine + H(+)</text>
        <dbReference type="Rhea" id="RHEA:42736"/>
        <dbReference type="Rhea" id="RHEA-COMP:10213"/>
        <dbReference type="Rhea" id="RHEA-COMP:10214"/>
        <dbReference type="ChEBI" id="CHEBI:15378"/>
        <dbReference type="ChEBI" id="CHEBI:57856"/>
        <dbReference type="ChEBI" id="CHEBI:59789"/>
        <dbReference type="ChEBI" id="CHEBI:74269"/>
        <dbReference type="ChEBI" id="CHEBI:74481"/>
        <dbReference type="EC" id="2.1.1.172"/>
    </reaction>
</comment>
<keyword evidence="1 6" id="KW-0963">Cytoplasm</keyword>
<feature type="domain" description="Methyltransferase small" evidence="7">
    <location>
        <begin position="190"/>
        <end position="362"/>
    </location>
</feature>